<feature type="domain" description="RecX third three-helical" evidence="7">
    <location>
        <begin position="105"/>
        <end position="143"/>
    </location>
</feature>
<dbReference type="PANTHER" id="PTHR33602">
    <property type="entry name" value="REGULATORY PROTEIN RECX FAMILY PROTEIN"/>
    <property type="match status" value="1"/>
</dbReference>
<organism evidence="9 10">
    <name type="scientific">Zhongshania arctica</name>
    <dbReference type="NCBI Taxonomy" id="3238302"/>
    <lineage>
        <taxon>Bacteria</taxon>
        <taxon>Pseudomonadati</taxon>
        <taxon>Pseudomonadota</taxon>
        <taxon>Gammaproteobacteria</taxon>
        <taxon>Cellvibrionales</taxon>
        <taxon>Spongiibacteraceae</taxon>
        <taxon>Zhongshania</taxon>
    </lineage>
</organism>
<gene>
    <name evidence="5" type="primary">recX</name>
    <name evidence="9" type="ORF">AB4875_11545</name>
</gene>
<dbReference type="InterPro" id="IPR053925">
    <property type="entry name" value="RecX_HTH_3rd"/>
</dbReference>
<evidence type="ECO:0000256" key="1">
    <source>
        <dbReference type="ARBA" id="ARBA00004496"/>
    </source>
</evidence>
<feature type="domain" description="RecX second three-helical" evidence="6">
    <location>
        <begin position="55"/>
        <end position="92"/>
    </location>
</feature>
<dbReference type="InterPro" id="IPR053926">
    <property type="entry name" value="RecX_HTH_1st"/>
</dbReference>
<evidence type="ECO:0000313" key="9">
    <source>
        <dbReference type="EMBL" id="MEX1666120.1"/>
    </source>
</evidence>
<dbReference type="Proteomes" id="UP001557484">
    <property type="component" value="Unassembled WGS sequence"/>
</dbReference>
<comment type="caution">
    <text evidence="9">The sequence shown here is derived from an EMBL/GenBank/DDBJ whole genome shotgun (WGS) entry which is preliminary data.</text>
</comment>
<keyword evidence="4 5" id="KW-0963">Cytoplasm</keyword>
<comment type="function">
    <text evidence="5">Modulates RecA activity.</text>
</comment>
<feature type="domain" description="RecX first three-helical" evidence="8">
    <location>
        <begin position="11"/>
        <end position="48"/>
    </location>
</feature>
<dbReference type="InterPro" id="IPR036388">
    <property type="entry name" value="WH-like_DNA-bd_sf"/>
</dbReference>
<evidence type="ECO:0000259" key="8">
    <source>
        <dbReference type="Pfam" id="PF21982"/>
    </source>
</evidence>
<reference evidence="9 10" key="1">
    <citation type="journal article" date="2011" name="Int. J. Syst. Evol. Microbiol.">
        <title>Zhongshania antarctica gen. nov., sp. nov. and Zhongshania guokunii sp. nov., gammaproteobacteria respectively isolated from coastal attached (fast) ice and surface seawater of the Antarctic.</title>
        <authorList>
            <person name="Li H.J."/>
            <person name="Zhang X.Y."/>
            <person name="Chen C.X."/>
            <person name="Zhang Y.J."/>
            <person name="Gao Z.M."/>
            <person name="Yu Y."/>
            <person name="Chen X.L."/>
            <person name="Chen B."/>
            <person name="Zhang Y.Z."/>
        </authorList>
    </citation>
    <scope>NUCLEOTIDE SEQUENCE [LARGE SCALE GENOMIC DNA]</scope>
    <source>
        <strain evidence="9 10">R06B22</strain>
    </source>
</reference>
<keyword evidence="10" id="KW-1185">Reference proteome</keyword>
<dbReference type="Pfam" id="PF21982">
    <property type="entry name" value="RecX_HTH1"/>
    <property type="match status" value="1"/>
</dbReference>
<dbReference type="Pfam" id="PF02631">
    <property type="entry name" value="RecX_HTH2"/>
    <property type="match status" value="1"/>
</dbReference>
<name>A0ABV3TWZ0_9GAMM</name>
<dbReference type="InterPro" id="IPR053924">
    <property type="entry name" value="RecX_HTH_2nd"/>
</dbReference>
<accession>A0ABV3TWZ0</accession>
<comment type="similarity">
    <text evidence="2 5">Belongs to the RecX family.</text>
</comment>
<evidence type="ECO:0000256" key="4">
    <source>
        <dbReference type="ARBA" id="ARBA00022490"/>
    </source>
</evidence>
<dbReference type="HAMAP" id="MF_01114">
    <property type="entry name" value="RecX"/>
    <property type="match status" value="1"/>
</dbReference>
<sequence length="146" mass="17153">MAEVFKKHIRLKAMDFLARREYSRQELRLKLFQRFPESADIDQVLDELMLDGLQSDARFADSFFRLRVNAGYGPQYIKAELHQRGIEDTLIAGVFAAQDIDWRVAAKQLFEKKYAGQDISDAKVRAKCMRYMQYKGYSFDHIRGLF</sequence>
<evidence type="ECO:0000259" key="6">
    <source>
        <dbReference type="Pfam" id="PF02631"/>
    </source>
</evidence>
<evidence type="ECO:0000256" key="2">
    <source>
        <dbReference type="ARBA" id="ARBA00009695"/>
    </source>
</evidence>
<dbReference type="Gene3D" id="1.10.10.10">
    <property type="entry name" value="Winged helix-like DNA-binding domain superfamily/Winged helix DNA-binding domain"/>
    <property type="match status" value="3"/>
</dbReference>
<comment type="subcellular location">
    <subcellularLocation>
        <location evidence="1 5">Cytoplasm</location>
    </subcellularLocation>
</comment>
<dbReference type="PANTHER" id="PTHR33602:SF1">
    <property type="entry name" value="REGULATORY PROTEIN RECX FAMILY PROTEIN"/>
    <property type="match status" value="1"/>
</dbReference>
<evidence type="ECO:0000259" key="7">
    <source>
        <dbReference type="Pfam" id="PF21981"/>
    </source>
</evidence>
<evidence type="ECO:0000313" key="10">
    <source>
        <dbReference type="Proteomes" id="UP001557484"/>
    </source>
</evidence>
<protein>
    <recommendedName>
        <fullName evidence="3 5">Regulatory protein RecX</fullName>
    </recommendedName>
</protein>
<proteinExistence type="inferred from homology"/>
<evidence type="ECO:0000256" key="5">
    <source>
        <dbReference type="HAMAP-Rule" id="MF_01114"/>
    </source>
</evidence>
<evidence type="ECO:0000256" key="3">
    <source>
        <dbReference type="ARBA" id="ARBA00018111"/>
    </source>
</evidence>
<dbReference type="RefSeq" id="WP_368376205.1">
    <property type="nucleotide sequence ID" value="NZ_JBFRYB010000001.1"/>
</dbReference>
<dbReference type="Pfam" id="PF21981">
    <property type="entry name" value="RecX_HTH3"/>
    <property type="match status" value="1"/>
</dbReference>
<dbReference type="EMBL" id="JBFRYB010000001">
    <property type="protein sequence ID" value="MEX1666120.1"/>
    <property type="molecule type" value="Genomic_DNA"/>
</dbReference>
<dbReference type="InterPro" id="IPR003783">
    <property type="entry name" value="Regulatory_RecX"/>
</dbReference>